<evidence type="ECO:0000256" key="2">
    <source>
        <dbReference type="SAM" id="Coils"/>
    </source>
</evidence>
<dbReference type="SUPFAM" id="SSF46894">
    <property type="entry name" value="C-terminal effector domain of the bipartite response regulators"/>
    <property type="match status" value="1"/>
</dbReference>
<reference evidence="5 6" key="1">
    <citation type="submission" date="2020-04" db="EMBL/GenBank/DDBJ databases">
        <title>Flammeovirga sp. SR4, a novel species isolated from seawater.</title>
        <authorList>
            <person name="Wang X."/>
        </authorList>
    </citation>
    <scope>NUCLEOTIDE SEQUENCE [LARGE SCALE GENOMIC DNA]</scope>
    <source>
        <strain evidence="5 6">ATCC 23126</strain>
    </source>
</reference>
<organism evidence="5 6">
    <name type="scientific">Flammeovirga aprica JL-4</name>
    <dbReference type="NCBI Taxonomy" id="694437"/>
    <lineage>
        <taxon>Bacteria</taxon>
        <taxon>Pseudomonadati</taxon>
        <taxon>Bacteroidota</taxon>
        <taxon>Cytophagia</taxon>
        <taxon>Cytophagales</taxon>
        <taxon>Flammeovirgaceae</taxon>
        <taxon>Flammeovirga</taxon>
    </lineage>
</organism>
<dbReference type="SUPFAM" id="SSF101898">
    <property type="entry name" value="NHL repeat"/>
    <property type="match status" value="1"/>
</dbReference>
<dbReference type="GO" id="GO:0006355">
    <property type="term" value="P:regulation of DNA-templated transcription"/>
    <property type="evidence" value="ECO:0007669"/>
    <property type="project" value="InterPro"/>
</dbReference>
<dbReference type="Pfam" id="PF07495">
    <property type="entry name" value="Y_Y_Y"/>
    <property type="match status" value="1"/>
</dbReference>
<dbReference type="EMBL" id="JABANE010000079">
    <property type="protein sequence ID" value="NME70923.1"/>
    <property type="molecule type" value="Genomic_DNA"/>
</dbReference>
<accession>A0A7X9RY51</accession>
<dbReference type="InterPro" id="IPR011123">
    <property type="entry name" value="Y_Y_Y"/>
</dbReference>
<dbReference type="InterPro" id="IPR036388">
    <property type="entry name" value="WH-like_DNA-bd_sf"/>
</dbReference>
<dbReference type="InterPro" id="IPR011110">
    <property type="entry name" value="Reg_prop"/>
</dbReference>
<name>A0A7X9RY51_9BACT</name>
<keyword evidence="6" id="KW-1185">Reference proteome</keyword>
<evidence type="ECO:0000256" key="3">
    <source>
        <dbReference type="SAM" id="Phobius"/>
    </source>
</evidence>
<dbReference type="Pfam" id="PF07494">
    <property type="entry name" value="Reg_prop"/>
    <property type="match status" value="4"/>
</dbReference>
<dbReference type="GO" id="GO:0000155">
    <property type="term" value="F:phosphorelay sensor kinase activity"/>
    <property type="evidence" value="ECO:0007669"/>
    <property type="project" value="TreeGrafter"/>
</dbReference>
<protein>
    <recommendedName>
        <fullName evidence="4">Two component regulator three Y domain-containing protein</fullName>
    </recommendedName>
</protein>
<dbReference type="AlphaFoldDB" id="A0A7X9RY51"/>
<sequence length="972" mass="110970">MHQLTLLKSGFAILLCTILTTPSVLSNNLTPVKLSGFTTKQGLSQNNVNAIVYDNNGFLWIGTDDGLNIFDGSSFRSFVASDVIDHGLNFNTIRCLAVDPKENHLWIGTNGALERMGLKDKKVKRIVLENKDEVEDVKGITWSSEGEQWIGVNNLGIYYSGNQETYYKIPNSAASINSIASFLNYVLAGTDKGLQVYASKTHDRVLSSSFKILKNKSIFSLKRIGNQLYTGTTNGELYSINQHLRIKKLYSGDNKIKSITEDNFGNIWLGTEGNGIVMLKKEENYKPYTLLHHKCTKRTINYLYYGANHNIWIGTFGNGLQLYNENDPFFTLSEDKTYGKGLSHNSVTSFEQLNQNEILIGTDGGGVDRLNIKNGNIENVVSNQYVISLKKIDNKVLVGTYQSGLKVLDEKKILSPLDAIDQNKNKLSSDNIWDIEEDYYGNIWLATTNGVIKLNLKNNTFVRFLNNPDDSLSISNNDTRKIYRDIKGDIWIGTFNGLNRYDKENNTFKQIHFTSNNNQNTNINNAIISIAEDDKLNLWIGTFGNGLWKLDRQTDSLYPSSVNNKLPNKVIYSIENDSHGALWLSTNQGITSYNPKDESIRKFTEEDGLQGKQFNVGASLMLKNNFLIFGGTEGLNIFNPTKTISFLQNIPKVKVNSITIVRNQLANKEVDISQLHQVLLSPDERTFYINYFGLEYNYQHNIEYEYRLRNFENNWNQSLSNSSMLYSNLSQGTYFFEIRCRYKNQKWGNTLSFPIILKAYYWETPLFKFIVVVVLIVIGLMVYLLYVRNLKHQKVALNKIVKERTQELLNKEIDIIEVENQKAQLIKETLKLREKELTTHVLRLAHMNTLVDQIDKKLEDLQQSNDPISKNKISSIRREIKQAENIENDWKTLNTLFSEVHQNFAQKLKENHPDLTEGNLRLCNLIKLNMSSKDIAAILGISLNSVKVARKRLRKRLGLGIDDGLEEYLKSI</sequence>
<dbReference type="InterPro" id="IPR015943">
    <property type="entry name" value="WD40/YVTN_repeat-like_dom_sf"/>
</dbReference>
<keyword evidence="2" id="KW-0175">Coiled coil</keyword>
<keyword evidence="3" id="KW-1133">Transmembrane helix</keyword>
<evidence type="ECO:0000313" key="6">
    <source>
        <dbReference type="Proteomes" id="UP000576082"/>
    </source>
</evidence>
<keyword evidence="3" id="KW-0812">Transmembrane</keyword>
<gene>
    <name evidence="5" type="ORF">HHU12_23310</name>
</gene>
<keyword evidence="1" id="KW-0597">Phosphoprotein</keyword>
<dbReference type="PANTHER" id="PTHR43547">
    <property type="entry name" value="TWO-COMPONENT HISTIDINE KINASE"/>
    <property type="match status" value="1"/>
</dbReference>
<keyword evidence="3" id="KW-0472">Membrane</keyword>
<dbReference type="Gene3D" id="1.10.10.10">
    <property type="entry name" value="Winged helix-like DNA-binding domain superfamily/Winged helix DNA-binding domain"/>
    <property type="match status" value="1"/>
</dbReference>
<dbReference type="RefSeq" id="WP_169659150.1">
    <property type="nucleotide sequence ID" value="NZ_JABANE010000079.1"/>
</dbReference>
<dbReference type="PANTHER" id="PTHR43547:SF2">
    <property type="entry name" value="HYBRID SIGNAL TRANSDUCTION HISTIDINE KINASE C"/>
    <property type="match status" value="1"/>
</dbReference>
<dbReference type="Gene3D" id="2.60.40.10">
    <property type="entry name" value="Immunoglobulins"/>
    <property type="match status" value="1"/>
</dbReference>
<evidence type="ECO:0000313" key="5">
    <source>
        <dbReference type="EMBL" id="NME70923.1"/>
    </source>
</evidence>
<proteinExistence type="predicted"/>
<dbReference type="SUPFAM" id="SSF63829">
    <property type="entry name" value="Calcium-dependent phosphotriesterase"/>
    <property type="match status" value="1"/>
</dbReference>
<evidence type="ECO:0000256" key="1">
    <source>
        <dbReference type="ARBA" id="ARBA00022553"/>
    </source>
</evidence>
<dbReference type="InterPro" id="IPR016032">
    <property type="entry name" value="Sig_transdc_resp-reg_C-effctor"/>
</dbReference>
<comment type="caution">
    <text evidence="5">The sequence shown here is derived from an EMBL/GenBank/DDBJ whole genome shotgun (WGS) entry which is preliminary data.</text>
</comment>
<dbReference type="Gene3D" id="2.130.10.10">
    <property type="entry name" value="YVTN repeat-like/Quinoprotein amine dehydrogenase"/>
    <property type="match status" value="3"/>
</dbReference>
<dbReference type="GO" id="GO:0003677">
    <property type="term" value="F:DNA binding"/>
    <property type="evidence" value="ECO:0007669"/>
    <property type="project" value="InterPro"/>
</dbReference>
<feature type="coiled-coil region" evidence="2">
    <location>
        <begin position="808"/>
        <end position="864"/>
    </location>
</feature>
<feature type="domain" description="Two component regulator three Y" evidence="4">
    <location>
        <begin position="696"/>
        <end position="751"/>
    </location>
</feature>
<feature type="transmembrane region" description="Helical" evidence="3">
    <location>
        <begin position="766"/>
        <end position="786"/>
    </location>
</feature>
<dbReference type="Proteomes" id="UP000576082">
    <property type="component" value="Unassembled WGS sequence"/>
</dbReference>
<dbReference type="InterPro" id="IPR013783">
    <property type="entry name" value="Ig-like_fold"/>
</dbReference>
<evidence type="ECO:0000259" key="4">
    <source>
        <dbReference type="Pfam" id="PF07495"/>
    </source>
</evidence>